<name>G5ICR0_9FIRM</name>
<dbReference type="RefSeq" id="WP_006779230.1">
    <property type="nucleotide sequence ID" value="NZ_CP040506.1"/>
</dbReference>
<reference evidence="1 2" key="1">
    <citation type="submission" date="2011-08" db="EMBL/GenBank/DDBJ databases">
        <title>The Genome Sequence of Clostridium hathewayi WAL-18680.</title>
        <authorList>
            <consortium name="The Broad Institute Genome Sequencing Platform"/>
            <person name="Earl A."/>
            <person name="Ward D."/>
            <person name="Feldgarden M."/>
            <person name="Gevers D."/>
            <person name="Finegold S.M."/>
            <person name="Summanen P.H."/>
            <person name="Molitoris D.R."/>
            <person name="Song M."/>
            <person name="Daigneault M."/>
            <person name="Allen-Vercoe E."/>
            <person name="Young S.K."/>
            <person name="Zeng Q."/>
            <person name="Gargeya S."/>
            <person name="Fitzgerald M."/>
            <person name="Haas B."/>
            <person name="Abouelleil A."/>
            <person name="Alvarado L."/>
            <person name="Arachchi H.M."/>
            <person name="Berlin A."/>
            <person name="Brown A."/>
            <person name="Chapman S.B."/>
            <person name="Chen Z."/>
            <person name="Dunbar C."/>
            <person name="Freedman E."/>
            <person name="Gearin G."/>
            <person name="Gellesch M."/>
            <person name="Goldberg J."/>
            <person name="Griggs A."/>
            <person name="Gujja S."/>
            <person name="Heiman D."/>
            <person name="Howarth C."/>
            <person name="Larson L."/>
            <person name="Lui A."/>
            <person name="MacDonald P.J.P."/>
            <person name="Montmayeur A."/>
            <person name="Murphy C."/>
            <person name="Neiman D."/>
            <person name="Pearson M."/>
            <person name="Priest M."/>
            <person name="Roberts A."/>
            <person name="Saif S."/>
            <person name="Shea T."/>
            <person name="Shenoy N."/>
            <person name="Sisk P."/>
            <person name="Stolte C."/>
            <person name="Sykes S."/>
            <person name="Wortman J."/>
            <person name="Nusbaum C."/>
            <person name="Birren B."/>
        </authorList>
    </citation>
    <scope>NUCLEOTIDE SEQUENCE [LARGE SCALE GENOMIC DNA]</scope>
    <source>
        <strain evidence="1 2">WAL-18680</strain>
    </source>
</reference>
<evidence type="ECO:0000313" key="2">
    <source>
        <dbReference type="Proteomes" id="UP000005384"/>
    </source>
</evidence>
<gene>
    <name evidence="1" type="ORF">HMPREF9473_01245</name>
</gene>
<sequence length="123" mass="13622">MSKETDALALAIVNHHGDAMPSKDPDYIVQDYAEDAVVITNLADKPARGHDEIRALIQDCLQYEVLMSDEVPTRIIRQECADGCVLHVFEKPGADVFGAETYVIENDKIVLETAYIQFGSTPQ</sequence>
<dbReference type="SUPFAM" id="SSF54427">
    <property type="entry name" value="NTF2-like"/>
    <property type="match status" value="1"/>
</dbReference>
<proteinExistence type="predicted"/>
<evidence type="ECO:0008006" key="3">
    <source>
        <dbReference type="Google" id="ProtNLM"/>
    </source>
</evidence>
<comment type="caution">
    <text evidence="1">The sequence shown here is derived from an EMBL/GenBank/DDBJ whole genome shotgun (WGS) entry which is preliminary data.</text>
</comment>
<dbReference type="InterPro" id="IPR032710">
    <property type="entry name" value="NTF2-like_dom_sf"/>
</dbReference>
<protein>
    <recommendedName>
        <fullName evidence="3">SnoaL-like domain-containing protein</fullName>
    </recommendedName>
</protein>
<dbReference type="AlphaFoldDB" id="G5ICR0"/>
<dbReference type="Proteomes" id="UP000005384">
    <property type="component" value="Unassembled WGS sequence"/>
</dbReference>
<dbReference type="OrthoDB" id="2087461at2"/>
<dbReference type="PATRIC" id="fig|742737.3.peg.1253"/>
<accession>G5ICR0</accession>
<dbReference type="EMBL" id="ADLN01000012">
    <property type="protein sequence ID" value="EHI60681.1"/>
    <property type="molecule type" value="Genomic_DNA"/>
</dbReference>
<dbReference type="Gene3D" id="3.10.450.50">
    <property type="match status" value="1"/>
</dbReference>
<organism evidence="1 2">
    <name type="scientific">Hungatella hathewayi WAL-18680</name>
    <dbReference type="NCBI Taxonomy" id="742737"/>
    <lineage>
        <taxon>Bacteria</taxon>
        <taxon>Bacillati</taxon>
        <taxon>Bacillota</taxon>
        <taxon>Clostridia</taxon>
        <taxon>Lachnospirales</taxon>
        <taxon>Lachnospiraceae</taxon>
        <taxon>Hungatella</taxon>
    </lineage>
</organism>
<evidence type="ECO:0000313" key="1">
    <source>
        <dbReference type="EMBL" id="EHI60681.1"/>
    </source>
</evidence>
<dbReference type="HOGENOM" id="CLU_2012120_0_0_9"/>
<keyword evidence="2" id="KW-1185">Reference proteome</keyword>